<dbReference type="Pfam" id="PF00005">
    <property type="entry name" value="ABC_tran"/>
    <property type="match status" value="1"/>
</dbReference>
<dbReference type="EMBL" id="CP058998">
    <property type="protein sequence ID" value="QLJ52769.1"/>
    <property type="molecule type" value="Genomic_DNA"/>
</dbReference>
<dbReference type="Pfam" id="PF13732">
    <property type="entry name" value="DrrA1-3_C"/>
    <property type="match status" value="1"/>
</dbReference>
<dbReference type="GO" id="GO:0005524">
    <property type="term" value="F:ATP binding"/>
    <property type="evidence" value="ECO:0007669"/>
    <property type="project" value="UniProtKB-KW"/>
</dbReference>
<comment type="subcellular location">
    <subcellularLocation>
        <location evidence="1">Cell membrane</location>
        <topology evidence="1">Peripheral membrane protein</topology>
        <orientation evidence="1">Cytoplasmic side</orientation>
    </subcellularLocation>
</comment>
<dbReference type="InterPro" id="IPR025302">
    <property type="entry name" value="DrrA1/2-like_C"/>
</dbReference>
<keyword evidence="6" id="KW-1278">Translocase</keyword>
<dbReference type="FunFam" id="3.40.50.300:FF:000589">
    <property type="entry name" value="ABC transporter, ATP-binding subunit"/>
    <property type="match status" value="1"/>
</dbReference>
<dbReference type="InterPro" id="IPR003439">
    <property type="entry name" value="ABC_transporter-like_ATP-bd"/>
</dbReference>
<dbReference type="InterPro" id="IPR017871">
    <property type="entry name" value="ABC_transporter-like_CS"/>
</dbReference>
<dbReference type="SUPFAM" id="SSF52540">
    <property type="entry name" value="P-loop containing nucleoside triphosphate hydrolases"/>
    <property type="match status" value="1"/>
</dbReference>
<dbReference type="PROSITE" id="PS50893">
    <property type="entry name" value="ABC_TRANSPORTER_2"/>
    <property type="match status" value="1"/>
</dbReference>
<dbReference type="PANTHER" id="PTHR43582">
    <property type="entry name" value="LINEARMYCIN RESISTANCE ATP-BINDING PROTEIN LNRL"/>
    <property type="match status" value="1"/>
</dbReference>
<comment type="similarity">
    <text evidence="8">Belongs to the ABC transporter superfamily. Drug exporter-1 (DrugE1) (TC 3.A.1.105) family.</text>
</comment>
<dbReference type="GO" id="GO:0016887">
    <property type="term" value="F:ATP hydrolysis activity"/>
    <property type="evidence" value="ECO:0007669"/>
    <property type="project" value="InterPro"/>
</dbReference>
<keyword evidence="4" id="KW-0547">Nucleotide-binding</keyword>
<dbReference type="Proteomes" id="UP000510821">
    <property type="component" value="Chromosome"/>
</dbReference>
<dbReference type="GO" id="GO:0005886">
    <property type="term" value="C:plasma membrane"/>
    <property type="evidence" value="ECO:0007669"/>
    <property type="project" value="UniProtKB-SubCell"/>
</dbReference>
<keyword evidence="7" id="KW-0472">Membrane</keyword>
<evidence type="ECO:0000313" key="10">
    <source>
        <dbReference type="EMBL" id="QLJ52769.1"/>
    </source>
</evidence>
<keyword evidence="2" id="KW-0813">Transport</keyword>
<evidence type="ECO:0000256" key="7">
    <source>
        <dbReference type="ARBA" id="ARBA00023136"/>
    </source>
</evidence>
<dbReference type="InterPro" id="IPR027417">
    <property type="entry name" value="P-loop_NTPase"/>
</dbReference>
<dbReference type="PANTHER" id="PTHR43582:SF2">
    <property type="entry name" value="LINEARMYCIN RESISTANCE ATP-BINDING PROTEIN LNRL"/>
    <property type="match status" value="1"/>
</dbReference>
<keyword evidence="5" id="KW-0067">ATP-binding</keyword>
<dbReference type="KEGG" id="flt:Sv326_0594"/>
<keyword evidence="3" id="KW-1003">Cell membrane</keyword>
<dbReference type="InterPro" id="IPR005894">
    <property type="entry name" value="DrrA"/>
</dbReference>
<organism evidence="10 11">
    <name type="scientific">Fermentimicrarchaeum limneticum</name>
    <dbReference type="NCBI Taxonomy" id="2795018"/>
    <lineage>
        <taxon>Archaea</taxon>
        <taxon>Candidatus Micrarchaeota</taxon>
        <taxon>Candidatus Fermentimicrarchaeales</taxon>
        <taxon>Candidatus Fermentimicrarchaeaceae</taxon>
        <taxon>Candidatus Fermentimicrarchaeum</taxon>
    </lineage>
</organism>
<evidence type="ECO:0000256" key="1">
    <source>
        <dbReference type="ARBA" id="ARBA00004413"/>
    </source>
</evidence>
<dbReference type="GO" id="GO:0043215">
    <property type="term" value="P:daunorubicin transport"/>
    <property type="evidence" value="ECO:0007669"/>
    <property type="project" value="InterPro"/>
</dbReference>
<evidence type="ECO:0000256" key="6">
    <source>
        <dbReference type="ARBA" id="ARBA00022967"/>
    </source>
</evidence>
<proteinExistence type="inferred from homology"/>
<accession>A0A7D5XJN0</accession>
<name>A0A7D5XJN0_FERL1</name>
<protein>
    <submittedName>
        <fullName evidence="10">ABC-type multidrug transport system, ATPase component</fullName>
    </submittedName>
</protein>
<evidence type="ECO:0000259" key="9">
    <source>
        <dbReference type="PROSITE" id="PS50893"/>
    </source>
</evidence>
<dbReference type="SMART" id="SM00382">
    <property type="entry name" value="AAA"/>
    <property type="match status" value="1"/>
</dbReference>
<evidence type="ECO:0000256" key="4">
    <source>
        <dbReference type="ARBA" id="ARBA00022741"/>
    </source>
</evidence>
<dbReference type="AlphaFoldDB" id="A0A7D5XJN0"/>
<dbReference type="InterPro" id="IPR003593">
    <property type="entry name" value="AAA+_ATPase"/>
</dbReference>
<evidence type="ECO:0000256" key="8">
    <source>
        <dbReference type="ARBA" id="ARBA00049985"/>
    </source>
</evidence>
<dbReference type="NCBIfam" id="TIGR01188">
    <property type="entry name" value="drrA"/>
    <property type="match status" value="1"/>
</dbReference>
<sequence length="321" mass="36102">MIITTNDLTKKFGNFTAVDKLNIEIEEGEVFGLLGPNGAGKTTTISMLCTILKPTSGSAKVNGFDVSAQPSKVRSSIGIVFQEPSVDDLLTGRENLEIHAMLYKIPREVRKRRIGEVISLVGLEDRADDVTRVYSGGMRRRLELARGLMHHPKVLFLDEPTLGLDPQTREHIWDYIKKLSKEEEMTMVLTTHYMEEADMLCNRIAIMDAGKIVVLDNSTNLKKKVGGDIVVLKMDNPNLEKIRKLSFVTSAESKDGSVQIVIKDVDRNLQKLLCKVGRIKSVEVRPVTLNDVFIHYTGKEIRGGEEEGSYWDRIMRSEVNR</sequence>
<evidence type="ECO:0000313" key="11">
    <source>
        <dbReference type="Proteomes" id="UP000510821"/>
    </source>
</evidence>
<dbReference type="PROSITE" id="PS00211">
    <property type="entry name" value="ABC_TRANSPORTER_1"/>
    <property type="match status" value="1"/>
</dbReference>
<dbReference type="Gene3D" id="3.40.50.300">
    <property type="entry name" value="P-loop containing nucleotide triphosphate hydrolases"/>
    <property type="match status" value="1"/>
</dbReference>
<reference evidence="11" key="1">
    <citation type="submission" date="2020-07" db="EMBL/GenBank/DDBJ databases">
        <title>Metabolic diversity and evolutionary history of the archaeal phylum ###Micrarchaeota### uncovered from a freshwater lake metagenome.</title>
        <authorList>
            <person name="Kadnikov V.V."/>
            <person name="Savvichev A.S."/>
            <person name="Mardanov A.V."/>
            <person name="Beletsky A.V."/>
            <person name="Chupakov A.V."/>
            <person name="Kokryatskaya N.M."/>
            <person name="Pimenov N.V."/>
            <person name="Ravin N.V."/>
        </authorList>
    </citation>
    <scope>NUCLEOTIDE SEQUENCE [LARGE SCALE GENOMIC DNA]</scope>
</reference>
<evidence type="ECO:0000256" key="5">
    <source>
        <dbReference type="ARBA" id="ARBA00022840"/>
    </source>
</evidence>
<gene>
    <name evidence="10" type="ORF">Sv326_0594</name>
</gene>
<evidence type="ECO:0000256" key="2">
    <source>
        <dbReference type="ARBA" id="ARBA00022448"/>
    </source>
</evidence>
<evidence type="ECO:0000256" key="3">
    <source>
        <dbReference type="ARBA" id="ARBA00022475"/>
    </source>
</evidence>
<feature type="domain" description="ABC transporter" evidence="9">
    <location>
        <begin position="3"/>
        <end position="234"/>
    </location>
</feature>
<dbReference type="GO" id="GO:1900753">
    <property type="term" value="P:doxorubicin transport"/>
    <property type="evidence" value="ECO:0007669"/>
    <property type="project" value="InterPro"/>
</dbReference>